<proteinExistence type="predicted"/>
<organism evidence="2 3">
    <name type="scientific">Streptomyces stramineus</name>
    <dbReference type="NCBI Taxonomy" id="173861"/>
    <lineage>
        <taxon>Bacteria</taxon>
        <taxon>Bacillati</taxon>
        <taxon>Actinomycetota</taxon>
        <taxon>Actinomycetes</taxon>
        <taxon>Kitasatosporales</taxon>
        <taxon>Streptomycetaceae</taxon>
        <taxon>Streptomyces</taxon>
    </lineage>
</organism>
<reference evidence="2 3" key="1">
    <citation type="journal article" date="2019" name="Int. J. Syst. Evol. Microbiol.">
        <title>The Global Catalogue of Microorganisms (GCM) 10K type strain sequencing project: providing services to taxonomists for standard genome sequencing and annotation.</title>
        <authorList>
            <consortium name="The Broad Institute Genomics Platform"/>
            <consortium name="The Broad Institute Genome Sequencing Center for Infectious Disease"/>
            <person name="Wu L."/>
            <person name="Ma J."/>
        </authorList>
    </citation>
    <scope>NUCLEOTIDE SEQUENCE [LARGE SCALE GENOMIC DNA]</scope>
    <source>
        <strain evidence="2 3">JCM 10649</strain>
    </source>
</reference>
<accession>A0ABN0ZDX4</accession>
<evidence type="ECO:0000259" key="1">
    <source>
        <dbReference type="Pfam" id="PF03457"/>
    </source>
</evidence>
<dbReference type="Pfam" id="PF03457">
    <property type="entry name" value="HA"/>
    <property type="match status" value="1"/>
</dbReference>
<gene>
    <name evidence="2" type="ORF">GCM10009544_03630</name>
</gene>
<dbReference type="InterPro" id="IPR005114">
    <property type="entry name" value="Helicase_assoc"/>
</dbReference>
<evidence type="ECO:0000313" key="3">
    <source>
        <dbReference type="Proteomes" id="UP001499895"/>
    </source>
</evidence>
<dbReference type="Proteomes" id="UP001499895">
    <property type="component" value="Unassembled WGS sequence"/>
</dbReference>
<comment type="caution">
    <text evidence="2">The sequence shown here is derived from an EMBL/GenBank/DDBJ whole genome shotgun (WGS) entry which is preliminary data.</text>
</comment>
<evidence type="ECO:0000313" key="2">
    <source>
        <dbReference type="EMBL" id="GAA0444080.1"/>
    </source>
</evidence>
<dbReference type="EMBL" id="BAAAHB010000001">
    <property type="protein sequence ID" value="GAA0444080.1"/>
    <property type="molecule type" value="Genomic_DNA"/>
</dbReference>
<keyword evidence="3" id="KW-1185">Reference proteome</keyword>
<protein>
    <recommendedName>
        <fullName evidence="1">Helicase-associated domain-containing protein</fullName>
    </recommendedName>
</protein>
<feature type="domain" description="Helicase-associated" evidence="1">
    <location>
        <begin position="7"/>
        <end position="51"/>
    </location>
</feature>
<sequence length="157" mass="17814">MVWSPADERFQENLEAAKAYYEQRWTLCAPRSATMLGRPVGQWLSNLRRPGALEGHSEWETALREVDDDWNPSWSPEWQRHYAVVREILAEESILAYVEPGVTVHGMDIGKWLARQRTPEVWAALTGGQRECLEVISVIPLAPAPGPETAASRPRRP</sequence>
<dbReference type="RefSeq" id="WP_344084247.1">
    <property type="nucleotide sequence ID" value="NZ_BAAAHB010000001.1"/>
</dbReference>
<name>A0ABN0ZDX4_9ACTN</name>